<reference evidence="3 4" key="1">
    <citation type="submission" date="2016-11" db="EMBL/GenBank/DDBJ databases">
        <title>Study of marine rhodopsin-containing bacteria.</title>
        <authorList>
            <person name="Yoshizawa S."/>
            <person name="Kumagai Y."/>
            <person name="Kogure K."/>
        </authorList>
    </citation>
    <scope>NUCLEOTIDE SEQUENCE [LARGE SCALE GENOMIC DNA]</scope>
    <source>
        <strain evidence="3 4">SG-29</strain>
    </source>
</reference>
<dbReference type="Proteomes" id="UP000216446">
    <property type="component" value="Unassembled WGS sequence"/>
</dbReference>
<dbReference type="SUPFAM" id="SSF54060">
    <property type="entry name" value="His-Me finger endonucleases"/>
    <property type="match status" value="1"/>
</dbReference>
<comment type="caution">
    <text evidence="3">The sequence shown here is derived from an EMBL/GenBank/DDBJ whole genome shotgun (WGS) entry which is preliminary data.</text>
</comment>
<dbReference type="EMBL" id="MQWB01000001">
    <property type="protein sequence ID" value="OZC01730.1"/>
    <property type="molecule type" value="Genomic_DNA"/>
</dbReference>
<dbReference type="InterPro" id="IPR044925">
    <property type="entry name" value="His-Me_finger_sf"/>
</dbReference>
<evidence type="ECO:0000313" key="4">
    <source>
        <dbReference type="Proteomes" id="UP000216446"/>
    </source>
</evidence>
<dbReference type="Gene3D" id="3.40.570.10">
    <property type="entry name" value="Extracellular Endonuclease, subunit A"/>
    <property type="match status" value="1"/>
</dbReference>
<keyword evidence="1" id="KW-0732">Signal</keyword>
<dbReference type="PROSITE" id="PS51257">
    <property type="entry name" value="PROKAR_LIPOPROTEIN"/>
    <property type="match status" value="1"/>
</dbReference>
<organism evidence="3 4">
    <name type="scientific">Rubricoccus marinus</name>
    <dbReference type="NCBI Taxonomy" id="716817"/>
    <lineage>
        <taxon>Bacteria</taxon>
        <taxon>Pseudomonadati</taxon>
        <taxon>Rhodothermota</taxon>
        <taxon>Rhodothermia</taxon>
        <taxon>Rhodothermales</taxon>
        <taxon>Rubricoccaceae</taxon>
        <taxon>Rubricoccus</taxon>
    </lineage>
</organism>
<dbReference type="RefSeq" id="WP_094545348.1">
    <property type="nucleotide sequence ID" value="NZ_MQWB01000001.1"/>
</dbReference>
<proteinExistence type="predicted"/>
<dbReference type="OrthoDB" id="9811262at2"/>
<dbReference type="InParanoid" id="A0A259TVK6"/>
<feature type="chain" id="PRO_5011994505" description="Type VII secretion system protein EssD-like domain-containing protein" evidence="1">
    <location>
        <begin position="25"/>
        <end position="277"/>
    </location>
</feature>
<dbReference type="AlphaFoldDB" id="A0A259TVK6"/>
<evidence type="ECO:0000313" key="3">
    <source>
        <dbReference type="EMBL" id="OZC01730.1"/>
    </source>
</evidence>
<evidence type="ECO:0000259" key="2">
    <source>
        <dbReference type="Pfam" id="PF13930"/>
    </source>
</evidence>
<dbReference type="InterPro" id="IPR044927">
    <property type="entry name" value="Endonuclea_NS_2"/>
</dbReference>
<dbReference type="Pfam" id="PF13930">
    <property type="entry name" value="Endonuclea_NS_2"/>
    <property type="match status" value="1"/>
</dbReference>
<gene>
    <name evidence="3" type="ORF">BSZ36_01255</name>
</gene>
<protein>
    <recommendedName>
        <fullName evidence="2">Type VII secretion system protein EssD-like domain-containing protein</fullName>
    </recommendedName>
</protein>
<feature type="signal peptide" evidence="1">
    <location>
        <begin position="1"/>
        <end position="24"/>
    </location>
</feature>
<dbReference type="InterPro" id="IPR044929">
    <property type="entry name" value="DNA/RNA_non-sp_Endonuclease_sf"/>
</dbReference>
<accession>A0A259TVK6</accession>
<name>A0A259TVK6_9BACT</name>
<sequence length="277" mass="29080">MRFALPWRAALGALVLAFSLAACDATQPASGDGVAPVASDPVYEAMLDGVGGLDGLAALLDSASPEALEATFAEYGVDYEQIDVSTADMAEAKLGDTITECPQYFRSADRNKWITLVGAGGSESHYIDGTGRPLAAYKRLPPVTTAARSTYCQTNVGNWGSPASSFDGGHLIGSQLGGWGKRANIVPQHYNFNRGNWKRVEDQLAKCDRLSNGVVAYYVVVGYPSGSGLTPSTFTANVSVSNSAWENAYFSNASGGGSNGTAEATSMQNWLSGRGCY</sequence>
<feature type="domain" description="Type VII secretion system protein EssD-like" evidence="2">
    <location>
        <begin position="124"/>
        <end position="237"/>
    </location>
</feature>
<keyword evidence="4" id="KW-1185">Reference proteome</keyword>
<evidence type="ECO:0000256" key="1">
    <source>
        <dbReference type="SAM" id="SignalP"/>
    </source>
</evidence>